<dbReference type="KEGG" id="lco:109139635"/>
<keyword evidence="2" id="KW-0732">Signal</keyword>
<feature type="compositionally biased region" description="Basic and acidic residues" evidence="1">
    <location>
        <begin position="90"/>
        <end position="101"/>
    </location>
</feature>
<feature type="signal peptide" evidence="2">
    <location>
        <begin position="1"/>
        <end position="17"/>
    </location>
</feature>
<evidence type="ECO:0000256" key="2">
    <source>
        <dbReference type="SAM" id="SignalP"/>
    </source>
</evidence>
<organism evidence="4 5">
    <name type="scientific">Larimichthys crocea</name>
    <name type="common">Large yellow croaker</name>
    <name type="synonym">Pseudosciaena crocea</name>
    <dbReference type="NCBI Taxonomy" id="215358"/>
    <lineage>
        <taxon>Eukaryota</taxon>
        <taxon>Metazoa</taxon>
        <taxon>Chordata</taxon>
        <taxon>Craniata</taxon>
        <taxon>Vertebrata</taxon>
        <taxon>Euteleostomi</taxon>
        <taxon>Actinopterygii</taxon>
        <taxon>Neopterygii</taxon>
        <taxon>Teleostei</taxon>
        <taxon>Neoteleostei</taxon>
        <taxon>Acanthomorphata</taxon>
        <taxon>Eupercaria</taxon>
        <taxon>Sciaenidae</taxon>
        <taxon>Larimichthys</taxon>
    </lineage>
</organism>
<evidence type="ECO:0000259" key="3">
    <source>
        <dbReference type="Pfam" id="PF21481"/>
    </source>
</evidence>
<keyword evidence="5" id="KW-1185">Reference proteome</keyword>
<feature type="compositionally biased region" description="Basic and acidic residues" evidence="1">
    <location>
        <begin position="27"/>
        <end position="51"/>
    </location>
</feature>
<evidence type="ECO:0000313" key="5">
    <source>
        <dbReference type="Proteomes" id="UP000424527"/>
    </source>
</evidence>
<name>A0A6G0IMB8_LARCR</name>
<feature type="compositionally biased region" description="Basic residues" evidence="1">
    <location>
        <begin position="187"/>
        <end position="209"/>
    </location>
</feature>
<reference evidence="4 5" key="1">
    <citation type="submission" date="2019-07" db="EMBL/GenBank/DDBJ databases">
        <title>Chromosome genome assembly for large yellow croaker.</title>
        <authorList>
            <person name="Xiao S."/>
        </authorList>
    </citation>
    <scope>NUCLEOTIDE SEQUENCE [LARGE SCALE GENOMIC DNA]</scope>
    <source>
        <strain evidence="4">JMULYC20181020</strain>
        <tissue evidence="4">Muscle</tissue>
    </source>
</reference>
<feature type="chain" id="PRO_5026073248" description="Dickkopf-related protein 1/2/4 C-terminal subdomain 1 domain-containing protein" evidence="2">
    <location>
        <begin position="18"/>
        <end position="209"/>
    </location>
</feature>
<accession>A0A6G0IMB8</accession>
<gene>
    <name evidence="4" type="ORF">D5F01_LYC09941</name>
</gene>
<dbReference type="EMBL" id="REGW02000009">
    <property type="protein sequence ID" value="KAE8292570.1"/>
    <property type="molecule type" value="Genomic_DNA"/>
</dbReference>
<evidence type="ECO:0000313" key="4">
    <source>
        <dbReference type="EMBL" id="KAE8292570.1"/>
    </source>
</evidence>
<dbReference type="OrthoDB" id="8882232at2759"/>
<feature type="region of interest" description="Disordered" evidence="1">
    <location>
        <begin position="175"/>
        <end position="209"/>
    </location>
</feature>
<dbReference type="Proteomes" id="UP000424527">
    <property type="component" value="Unassembled WGS sequence"/>
</dbReference>
<feature type="domain" description="Dickkopf-related protein 1/2/4 C-terminal subdomain 1" evidence="3">
    <location>
        <begin position="113"/>
        <end position="130"/>
    </location>
</feature>
<dbReference type="Gene3D" id="2.10.80.10">
    <property type="entry name" value="Lipase, subunit A"/>
    <property type="match status" value="1"/>
</dbReference>
<feature type="region of interest" description="Disordered" evidence="1">
    <location>
        <begin position="27"/>
        <end position="105"/>
    </location>
</feature>
<dbReference type="AlphaFoldDB" id="A0A6G0IMB8"/>
<dbReference type="Pfam" id="PF21481">
    <property type="entry name" value="DIKK1-2-4_C-subdom1"/>
    <property type="match status" value="1"/>
</dbReference>
<comment type="caution">
    <text evidence="4">The sequence shown here is derived from an EMBL/GenBank/DDBJ whole genome shotgun (WGS) entry which is preliminary data.</text>
</comment>
<evidence type="ECO:0000256" key="1">
    <source>
        <dbReference type="SAM" id="MobiDB-lite"/>
    </source>
</evidence>
<dbReference type="InterPro" id="IPR048500">
    <property type="entry name" value="DIKK1/2/4_C-subdom1"/>
</dbReference>
<feature type="compositionally biased region" description="Polar residues" evidence="1">
    <location>
        <begin position="52"/>
        <end position="65"/>
    </location>
</feature>
<protein>
    <recommendedName>
        <fullName evidence="3">Dickkopf-related protein 1/2/4 C-terminal subdomain 1 domain-containing protein</fullName>
    </recommendedName>
</protein>
<proteinExistence type="predicted"/>
<sequence length="209" mass="23043">MWMWRSFLCVSLVCGLALDSNTIRSSKEATQHSSEDRSHGDQVERPIRSRTETNSNSRETPTPCSTPDCYVPQSGGCSNRPKWRASAQDRAVDAETDRENQDSFNRTKAPAMSSCVRSSDCAPGLCCARYVTGGRRCQRIPVEGEACTLRIKRGTKLERCDCDAGLTCTAVSRAESGKAKGQGVCRPRPRPAHRNTRHSGKKRRTADSC</sequence>